<accession>A0A8S1JFH1</accession>
<organism evidence="1 2">
    <name type="scientific">Ostreobium quekettii</name>
    <dbReference type="NCBI Taxonomy" id="121088"/>
    <lineage>
        <taxon>Eukaryota</taxon>
        <taxon>Viridiplantae</taxon>
        <taxon>Chlorophyta</taxon>
        <taxon>core chlorophytes</taxon>
        <taxon>Ulvophyceae</taxon>
        <taxon>TCBD clade</taxon>
        <taxon>Bryopsidales</taxon>
        <taxon>Ostreobineae</taxon>
        <taxon>Ostreobiaceae</taxon>
        <taxon>Ostreobium</taxon>
    </lineage>
</organism>
<sequence length="177" mass="19321">MEQSTPQQCFDLAVGLAKELAPQMARVAQEHLIHKGKPVAEIMQIIHDEPVLGGLSLKHFREDVMAKLVNRECCDTAASGAPWPDDVLAILATTPQTTRHVPALQTIEEVVNRRRRCASRSGCPPMLTSPSPRDKTLRIMAAVGRISKALASARAANTRKLREALQATTSGYFVLGF</sequence>
<dbReference type="EMBL" id="CAJHUC010003043">
    <property type="protein sequence ID" value="CAD7705186.1"/>
    <property type="molecule type" value="Genomic_DNA"/>
</dbReference>
<proteinExistence type="predicted"/>
<gene>
    <name evidence="1" type="ORF">OSTQU699_LOCUS10541</name>
</gene>
<reference evidence="1" key="1">
    <citation type="submission" date="2020-12" db="EMBL/GenBank/DDBJ databases">
        <authorList>
            <person name="Iha C."/>
        </authorList>
    </citation>
    <scope>NUCLEOTIDE SEQUENCE</scope>
</reference>
<keyword evidence="2" id="KW-1185">Reference proteome</keyword>
<dbReference type="AlphaFoldDB" id="A0A8S1JFH1"/>
<comment type="caution">
    <text evidence="1">The sequence shown here is derived from an EMBL/GenBank/DDBJ whole genome shotgun (WGS) entry which is preliminary data.</text>
</comment>
<evidence type="ECO:0000313" key="2">
    <source>
        <dbReference type="Proteomes" id="UP000708148"/>
    </source>
</evidence>
<dbReference type="Proteomes" id="UP000708148">
    <property type="component" value="Unassembled WGS sequence"/>
</dbReference>
<protein>
    <submittedName>
        <fullName evidence="1">Uncharacterized protein</fullName>
    </submittedName>
</protein>
<name>A0A8S1JFH1_9CHLO</name>
<evidence type="ECO:0000313" key="1">
    <source>
        <dbReference type="EMBL" id="CAD7705186.1"/>
    </source>
</evidence>